<dbReference type="KEGG" id="tva:5467015"/>
<dbReference type="InterPro" id="IPR051279">
    <property type="entry name" value="PP1-Reg/Actin-Interact_Protein"/>
</dbReference>
<dbReference type="VEuPathDB" id="TrichDB:TVAGG3_0999570"/>
<evidence type="ECO:0000313" key="2">
    <source>
        <dbReference type="EMBL" id="EAY21467.1"/>
    </source>
</evidence>
<dbReference type="GO" id="GO:0030027">
    <property type="term" value="C:lamellipodium"/>
    <property type="evidence" value="ECO:0000318"/>
    <property type="project" value="GO_Central"/>
</dbReference>
<keyword evidence="3" id="KW-1185">Reference proteome</keyword>
<dbReference type="RefSeq" id="XP_001582453.1">
    <property type="nucleotide sequence ID" value="XM_001582403.1"/>
</dbReference>
<dbReference type="GO" id="GO:0016477">
    <property type="term" value="P:cell migration"/>
    <property type="evidence" value="ECO:0000318"/>
    <property type="project" value="GO_Central"/>
</dbReference>
<dbReference type="Gene3D" id="3.80.10.10">
    <property type="entry name" value="Ribonuclease Inhibitor"/>
    <property type="match status" value="1"/>
</dbReference>
<gene>
    <name evidence="2" type="ORF">TVAG_199060</name>
</gene>
<protein>
    <recommendedName>
        <fullName evidence="4">Leucine Rich Repeat family protein</fullName>
    </recommendedName>
</protein>
<dbReference type="SUPFAM" id="SSF52047">
    <property type="entry name" value="RNI-like"/>
    <property type="match status" value="1"/>
</dbReference>
<dbReference type="InterPro" id="IPR032675">
    <property type="entry name" value="LRR_dom_sf"/>
</dbReference>
<feature type="compositionally biased region" description="Acidic residues" evidence="1">
    <location>
        <begin position="630"/>
        <end position="643"/>
    </location>
</feature>
<dbReference type="GO" id="GO:0034315">
    <property type="term" value="P:regulation of Arp2/3 complex-mediated actin nucleation"/>
    <property type="evidence" value="ECO:0000318"/>
    <property type="project" value="GO_Central"/>
</dbReference>
<dbReference type="PANTHER" id="PTHR24112">
    <property type="entry name" value="LEUCINE-RICH REPEAT, ISOFORM F-RELATED"/>
    <property type="match status" value="1"/>
</dbReference>
<reference evidence="2" key="2">
    <citation type="journal article" date="2007" name="Science">
        <title>Draft genome sequence of the sexually transmitted pathogen Trichomonas vaginalis.</title>
        <authorList>
            <person name="Carlton J.M."/>
            <person name="Hirt R.P."/>
            <person name="Silva J.C."/>
            <person name="Delcher A.L."/>
            <person name="Schatz M."/>
            <person name="Zhao Q."/>
            <person name="Wortman J.R."/>
            <person name="Bidwell S.L."/>
            <person name="Alsmark U.C.M."/>
            <person name="Besteiro S."/>
            <person name="Sicheritz-Ponten T."/>
            <person name="Noel C.J."/>
            <person name="Dacks J.B."/>
            <person name="Foster P.G."/>
            <person name="Simillion C."/>
            <person name="Van de Peer Y."/>
            <person name="Miranda-Saavedra D."/>
            <person name="Barton G.J."/>
            <person name="Westrop G.D."/>
            <person name="Mueller S."/>
            <person name="Dessi D."/>
            <person name="Fiori P.L."/>
            <person name="Ren Q."/>
            <person name="Paulsen I."/>
            <person name="Zhang H."/>
            <person name="Bastida-Corcuera F.D."/>
            <person name="Simoes-Barbosa A."/>
            <person name="Brown M.T."/>
            <person name="Hayes R.D."/>
            <person name="Mukherjee M."/>
            <person name="Okumura C.Y."/>
            <person name="Schneider R."/>
            <person name="Smith A.J."/>
            <person name="Vanacova S."/>
            <person name="Villalvazo M."/>
            <person name="Haas B.J."/>
            <person name="Pertea M."/>
            <person name="Feldblyum T.V."/>
            <person name="Utterback T.R."/>
            <person name="Shu C.L."/>
            <person name="Osoegawa K."/>
            <person name="de Jong P.J."/>
            <person name="Hrdy I."/>
            <person name="Horvathova L."/>
            <person name="Zubacova Z."/>
            <person name="Dolezal P."/>
            <person name="Malik S.B."/>
            <person name="Logsdon J.M. Jr."/>
            <person name="Henze K."/>
            <person name="Gupta A."/>
            <person name="Wang C.C."/>
            <person name="Dunne R.L."/>
            <person name="Upcroft J.A."/>
            <person name="Upcroft P."/>
            <person name="White O."/>
            <person name="Salzberg S.L."/>
            <person name="Tang P."/>
            <person name="Chiu C.-H."/>
            <person name="Lee Y.-S."/>
            <person name="Embley T.M."/>
            <person name="Coombs G.H."/>
            <person name="Mottram J.C."/>
            <person name="Tachezy J."/>
            <person name="Fraser-Liggett C.M."/>
            <person name="Johnson P.J."/>
        </authorList>
    </citation>
    <scope>NUCLEOTIDE SEQUENCE [LARGE SCALE GENOMIC DNA]</scope>
    <source>
        <strain evidence="2">G3</strain>
    </source>
</reference>
<organism evidence="2 3">
    <name type="scientific">Trichomonas vaginalis (strain ATCC PRA-98 / G3)</name>
    <dbReference type="NCBI Taxonomy" id="412133"/>
    <lineage>
        <taxon>Eukaryota</taxon>
        <taxon>Metamonada</taxon>
        <taxon>Parabasalia</taxon>
        <taxon>Trichomonadida</taxon>
        <taxon>Trichomonadidae</taxon>
        <taxon>Trichomonas</taxon>
    </lineage>
</organism>
<dbReference type="GO" id="GO:0005886">
    <property type="term" value="C:plasma membrane"/>
    <property type="evidence" value="ECO:0000318"/>
    <property type="project" value="GO_Central"/>
</dbReference>
<sequence length="662" mass="76668">MFSSDILSEIDKTVDRKKEVPALMTWTVKRNRKGIEKPVLVVITPYSFYLFRKIGESIKYQSVCYFYNVKEMKKNSKGFRIKFSDNVYTVLGPEAQMIAEICAFQVFSIFYHEEVPFISRASFPSNSVPTPLNRFLAKEVSKGNFPRQAIIDQLIEYLAEGRQEFDVGHIIGLWNYLGGVLFAIKTLPYITHLIIPRIDVQSAWESLVKFWDDNKYCRWITISLPVFPEEGFRRWALKISEKPNDTVEVIEFKDISFFYSTVSILYSTFSQNKLQKLIFNHCSLGLEEEKFLDLMSSIRSRSKIEGIGFVKMNFEQPLELISKIERLKYITLAGLGLQIAPLIKRLLRLGLYSLDLSGNKTDEELDDKFTISSEPFKLSINDMNWTASNLFKLISKVKTAPGWCTLEMANTKMEESEWHQFDQLIKKADPEHIDSINWSQNYISNKIMEFMTKGELNFISLAGIDLSSCAAYLSKFHCKYFDLHGTDKYQMKDHALEIMTILTTSKIDFVNIAHNNIGSKNLESLGNIISKFEYLRCISLDDNNFTDIAELRKFGDFFSDDKHFYIWFPERDVSKLTLKTHPSVAAKLKEHFHLPKHSRRGTLAGDEWMNVIYGYFAEQEVFPKDHDYSDDYEEDGEESTESIDDGRDNLTSSSDEAYLDLT</sequence>
<evidence type="ECO:0000256" key="1">
    <source>
        <dbReference type="SAM" id="MobiDB-lite"/>
    </source>
</evidence>
<proteinExistence type="predicted"/>
<accession>A2DDU1</accession>
<dbReference type="SMR" id="A2DDU1"/>
<evidence type="ECO:0000313" key="3">
    <source>
        <dbReference type="Proteomes" id="UP000001542"/>
    </source>
</evidence>
<dbReference type="AlphaFoldDB" id="A2DDU1"/>
<name>A2DDU1_TRIV3</name>
<evidence type="ECO:0008006" key="4">
    <source>
        <dbReference type="Google" id="ProtNLM"/>
    </source>
</evidence>
<dbReference type="Proteomes" id="UP000001542">
    <property type="component" value="Unassembled WGS sequence"/>
</dbReference>
<dbReference type="VEuPathDB" id="TrichDB:TVAG_199060"/>
<reference evidence="2" key="1">
    <citation type="submission" date="2006-10" db="EMBL/GenBank/DDBJ databases">
        <authorList>
            <person name="Amadeo P."/>
            <person name="Zhao Q."/>
            <person name="Wortman J."/>
            <person name="Fraser-Liggett C."/>
            <person name="Carlton J."/>
        </authorList>
    </citation>
    <scope>NUCLEOTIDE SEQUENCE</scope>
    <source>
        <strain evidence="2">G3</strain>
    </source>
</reference>
<dbReference type="InParanoid" id="A2DDU1"/>
<feature type="region of interest" description="Disordered" evidence="1">
    <location>
        <begin position="626"/>
        <end position="662"/>
    </location>
</feature>
<dbReference type="PANTHER" id="PTHR24112:SF64">
    <property type="entry name" value="CHROMOSOME UNDETERMINED SCAFFOLD_46, WHOLE GENOME SHOTGUN SEQUENCE"/>
    <property type="match status" value="1"/>
</dbReference>
<dbReference type="EMBL" id="DS113190">
    <property type="protein sequence ID" value="EAY21467.1"/>
    <property type="molecule type" value="Genomic_DNA"/>
</dbReference>